<dbReference type="InterPro" id="IPR054722">
    <property type="entry name" value="PolX-like_BBD"/>
</dbReference>
<feature type="domain" description="Retrovirus-related Pol polyprotein from transposon TNT 1-94-like beta-barrel" evidence="1">
    <location>
        <begin position="168"/>
        <end position="242"/>
    </location>
</feature>
<sequence>MGLNDEYDAIRNQILLMDPLPNVLEGIENSAIQAKAYQSTPRFNKIDKSHLKCDYYGKKGHVKARFFKIKGYPEWWQENKENIHKPRVNVVAYDPDGETPMDLETGLQGTNNLHDMISCLIEQEVGKMMEANTNEKEECENFNSAVEFSSISFLFRSNSTFMNKNDTWIVDSSASTHVCCNISRFDPFQIAKNYAPVHLPDNSTITVKSIGVIKWSSDLQLFDCLLVPFFKYNLLSVSKMVQTSPVKFSFFADIYLLQDSDSSKVLRVAKEAKGLYLLDSSFFF</sequence>
<proteinExistence type="predicted"/>
<accession>A0AAV3PSL2</accession>
<keyword evidence="3" id="KW-1185">Reference proteome</keyword>
<dbReference type="Pfam" id="PF22936">
    <property type="entry name" value="Pol_BBD"/>
    <property type="match status" value="1"/>
</dbReference>
<comment type="caution">
    <text evidence="2">The sequence shown here is derived from an EMBL/GenBank/DDBJ whole genome shotgun (WGS) entry which is preliminary data.</text>
</comment>
<dbReference type="PANTHER" id="PTHR34222">
    <property type="entry name" value="GAG_PRE-INTEGRS DOMAIN-CONTAINING PROTEIN"/>
    <property type="match status" value="1"/>
</dbReference>
<reference evidence="2 3" key="1">
    <citation type="submission" date="2024-01" db="EMBL/GenBank/DDBJ databases">
        <title>The complete chloroplast genome sequence of Lithospermum erythrorhizon: insights into the phylogenetic relationship among Boraginaceae species and the maternal lineages of purple gromwells.</title>
        <authorList>
            <person name="Okada T."/>
            <person name="Watanabe K."/>
        </authorList>
    </citation>
    <scope>NUCLEOTIDE SEQUENCE [LARGE SCALE GENOMIC DNA]</scope>
</reference>
<gene>
    <name evidence="2" type="ORF">LIER_37589</name>
</gene>
<dbReference type="Proteomes" id="UP001454036">
    <property type="component" value="Unassembled WGS sequence"/>
</dbReference>
<organism evidence="2 3">
    <name type="scientific">Lithospermum erythrorhizon</name>
    <name type="common">Purple gromwell</name>
    <name type="synonym">Lithospermum officinale var. erythrorhizon</name>
    <dbReference type="NCBI Taxonomy" id="34254"/>
    <lineage>
        <taxon>Eukaryota</taxon>
        <taxon>Viridiplantae</taxon>
        <taxon>Streptophyta</taxon>
        <taxon>Embryophyta</taxon>
        <taxon>Tracheophyta</taxon>
        <taxon>Spermatophyta</taxon>
        <taxon>Magnoliopsida</taxon>
        <taxon>eudicotyledons</taxon>
        <taxon>Gunneridae</taxon>
        <taxon>Pentapetalae</taxon>
        <taxon>asterids</taxon>
        <taxon>lamiids</taxon>
        <taxon>Boraginales</taxon>
        <taxon>Boraginaceae</taxon>
        <taxon>Boraginoideae</taxon>
        <taxon>Lithospermeae</taxon>
        <taxon>Lithospermum</taxon>
    </lineage>
</organism>
<dbReference type="EMBL" id="BAABME010018183">
    <property type="protein sequence ID" value="GAA0152907.1"/>
    <property type="molecule type" value="Genomic_DNA"/>
</dbReference>
<protein>
    <recommendedName>
        <fullName evidence="1">Retrovirus-related Pol polyprotein from transposon TNT 1-94-like beta-barrel domain-containing protein</fullName>
    </recommendedName>
</protein>
<dbReference type="AlphaFoldDB" id="A0AAV3PSL2"/>
<evidence type="ECO:0000313" key="3">
    <source>
        <dbReference type="Proteomes" id="UP001454036"/>
    </source>
</evidence>
<evidence type="ECO:0000259" key="1">
    <source>
        <dbReference type="Pfam" id="PF22936"/>
    </source>
</evidence>
<evidence type="ECO:0000313" key="2">
    <source>
        <dbReference type="EMBL" id="GAA0152907.1"/>
    </source>
</evidence>
<dbReference type="PANTHER" id="PTHR34222:SF99">
    <property type="entry name" value="PROTEIN, PUTATIVE-RELATED"/>
    <property type="match status" value="1"/>
</dbReference>
<name>A0AAV3PSL2_LITER</name>